<dbReference type="EMBL" id="CP018221">
    <property type="protein sequence ID" value="API59064.1"/>
    <property type="molecule type" value="Genomic_DNA"/>
</dbReference>
<dbReference type="Proteomes" id="UP000182063">
    <property type="component" value="Chromosome"/>
</dbReference>
<protein>
    <submittedName>
        <fullName evidence="1">Uncharacterized protein</fullName>
    </submittedName>
</protein>
<keyword evidence="2" id="KW-1185">Reference proteome</keyword>
<dbReference type="OrthoDB" id="8595012at2"/>
<proteinExistence type="predicted"/>
<organism evidence="1 2">
    <name type="scientific">Tardibacter chloracetimidivorans</name>
    <dbReference type="NCBI Taxonomy" id="1921510"/>
    <lineage>
        <taxon>Bacteria</taxon>
        <taxon>Pseudomonadati</taxon>
        <taxon>Pseudomonadota</taxon>
        <taxon>Alphaproteobacteria</taxon>
        <taxon>Sphingomonadales</taxon>
        <taxon>Sphingomonadaceae</taxon>
        <taxon>Tardibacter</taxon>
    </lineage>
</organism>
<dbReference type="RefSeq" id="WP_072596616.1">
    <property type="nucleotide sequence ID" value="NZ_CP018221.1"/>
</dbReference>
<sequence>MVRTIAVVALLSFVGGEGFAQTARVPVISPAERAAIFKAGGAVLRGGKWLGCADAPSPEPATIDLYKDLNGDGRPEAVVTSYGTYCYGMTGQGYALLSKQPNGGWRMMDGGQGIPEFLATKGAGGWPDISIGGPGFCFPVVRWNGKEYAIHRHQYEGKACRPNR</sequence>
<dbReference type="KEGG" id="sphj:BSL82_06880"/>
<evidence type="ECO:0000313" key="2">
    <source>
        <dbReference type="Proteomes" id="UP000182063"/>
    </source>
</evidence>
<evidence type="ECO:0000313" key="1">
    <source>
        <dbReference type="EMBL" id="API59064.1"/>
    </source>
</evidence>
<reference evidence="2" key="1">
    <citation type="submission" date="2016-11" db="EMBL/GenBank/DDBJ databases">
        <title>Complete Genome Sequence of alachlor-degrading Sphingomonas sp. strain JJ-A5.</title>
        <authorList>
            <person name="Lee H."/>
            <person name="Ka J.-O."/>
        </authorList>
    </citation>
    <scope>NUCLEOTIDE SEQUENCE [LARGE SCALE GENOMIC DNA]</scope>
    <source>
        <strain evidence="2">JJ-A5</strain>
    </source>
</reference>
<gene>
    <name evidence="1" type="ORF">BSL82_06880</name>
</gene>
<dbReference type="AlphaFoldDB" id="A0A1L3ZTV1"/>
<accession>A0A1L3ZTV1</accession>
<name>A0A1L3ZTV1_9SPHN</name>
<dbReference type="STRING" id="1921510.BSL82_06880"/>